<evidence type="ECO:0000256" key="2">
    <source>
        <dbReference type="ARBA" id="ARBA00022801"/>
    </source>
</evidence>
<name>A0ABW7FB67_9BURK</name>
<evidence type="ECO:0000259" key="9">
    <source>
        <dbReference type="Pfam" id="PF00150"/>
    </source>
</evidence>
<evidence type="ECO:0000256" key="4">
    <source>
        <dbReference type="ARBA" id="ARBA00023277"/>
    </source>
</evidence>
<dbReference type="GO" id="GO:0016798">
    <property type="term" value="F:hydrolase activity, acting on glycosyl bonds"/>
    <property type="evidence" value="ECO:0007669"/>
    <property type="project" value="UniProtKB-KW"/>
</dbReference>
<keyword evidence="5 7" id="KW-0326">Glycosidase</keyword>
<dbReference type="PANTHER" id="PTHR31297">
    <property type="entry name" value="GLUCAN ENDO-1,6-BETA-GLUCOSIDASE B"/>
    <property type="match status" value="1"/>
</dbReference>
<keyword evidence="3" id="KW-0136">Cellulose degradation</keyword>
<organism evidence="10 11">
    <name type="scientific">Pelomonas parva</name>
    <dbReference type="NCBI Taxonomy" id="3299032"/>
    <lineage>
        <taxon>Bacteria</taxon>
        <taxon>Pseudomonadati</taxon>
        <taxon>Pseudomonadota</taxon>
        <taxon>Betaproteobacteria</taxon>
        <taxon>Burkholderiales</taxon>
        <taxon>Sphaerotilaceae</taxon>
        <taxon>Roseateles</taxon>
    </lineage>
</organism>
<dbReference type="Proteomes" id="UP001606210">
    <property type="component" value="Unassembled WGS sequence"/>
</dbReference>
<dbReference type="SUPFAM" id="SSF51445">
    <property type="entry name" value="(Trans)glycosidases"/>
    <property type="match status" value="1"/>
</dbReference>
<evidence type="ECO:0000256" key="1">
    <source>
        <dbReference type="ARBA" id="ARBA00005641"/>
    </source>
</evidence>
<comment type="similarity">
    <text evidence="1 7">Belongs to the glycosyl hydrolase 5 (cellulase A) family.</text>
</comment>
<evidence type="ECO:0000313" key="11">
    <source>
        <dbReference type="Proteomes" id="UP001606210"/>
    </source>
</evidence>
<dbReference type="Pfam" id="PF00150">
    <property type="entry name" value="Cellulase"/>
    <property type="match status" value="1"/>
</dbReference>
<keyword evidence="8" id="KW-0732">Signal</keyword>
<feature type="chain" id="PRO_5046716494" evidence="8">
    <location>
        <begin position="20"/>
        <end position="374"/>
    </location>
</feature>
<dbReference type="InterPro" id="IPR017853">
    <property type="entry name" value="GH"/>
</dbReference>
<sequence length="374" mass="41678">MKSLIALVLCLAVLGPATAQTRAEAAPWREVSSHDLAREMAPGWNLGNSLEAIGGETNWGNARTTQPLIQAVKAAGFKSIRIPLAWKQYTDAQGRIKPEWLARVTEVVGWAREAGLVVMINIHWDGGWMQPTAKHQDEVNQRLALYWTQIAEHFKDHDEGLLFAGTNEVMVEGDYGKPKAEYARAQNSFNQTFVTTVRATGGHNPRRHLIVQGFNTNIDHTVDFAVLPQDPTPARLMMEVHYYDPYEFTLNNEGKIWQWGRNATDAKLTAAWGGESHADKQFDKMKTHFVAKGVPVILGEYGAVTRPAEPRAARYRADWNAYITRAAHQRGIVPVYWDNGVHGKKEGFAIFDRATGQVLDAELLQAIMGAVAAR</sequence>
<dbReference type="PANTHER" id="PTHR31297:SF41">
    <property type="entry name" value="ENDOGLUCANASE, PUTATIVE (AFU_ORTHOLOGUE AFUA_5G01830)-RELATED"/>
    <property type="match status" value="1"/>
</dbReference>
<dbReference type="InterPro" id="IPR050386">
    <property type="entry name" value="Glycosyl_hydrolase_5"/>
</dbReference>
<dbReference type="InterPro" id="IPR001547">
    <property type="entry name" value="Glyco_hydro_5"/>
</dbReference>
<keyword evidence="4" id="KW-0119">Carbohydrate metabolism</keyword>
<dbReference type="Gene3D" id="3.20.20.80">
    <property type="entry name" value="Glycosidases"/>
    <property type="match status" value="1"/>
</dbReference>
<evidence type="ECO:0000256" key="7">
    <source>
        <dbReference type="RuleBase" id="RU361153"/>
    </source>
</evidence>
<reference evidence="10 11" key="1">
    <citation type="submission" date="2024-08" db="EMBL/GenBank/DDBJ databases">
        <authorList>
            <person name="Lu H."/>
        </authorList>
    </citation>
    <scope>NUCLEOTIDE SEQUENCE [LARGE SCALE GENOMIC DNA]</scope>
    <source>
        <strain evidence="10 11">LYH14W</strain>
    </source>
</reference>
<dbReference type="EC" id="3.2.1.-" evidence="10"/>
<evidence type="ECO:0000256" key="6">
    <source>
        <dbReference type="ARBA" id="ARBA00023326"/>
    </source>
</evidence>
<evidence type="ECO:0000256" key="5">
    <source>
        <dbReference type="ARBA" id="ARBA00023295"/>
    </source>
</evidence>
<feature type="signal peptide" evidence="8">
    <location>
        <begin position="1"/>
        <end position="19"/>
    </location>
</feature>
<keyword evidence="6" id="KW-0624">Polysaccharide degradation</keyword>
<keyword evidence="2 7" id="KW-0378">Hydrolase</keyword>
<evidence type="ECO:0000313" key="10">
    <source>
        <dbReference type="EMBL" id="MFG6433863.1"/>
    </source>
</evidence>
<dbReference type="EMBL" id="JBIGHV010000017">
    <property type="protein sequence ID" value="MFG6433863.1"/>
    <property type="molecule type" value="Genomic_DNA"/>
</dbReference>
<dbReference type="RefSeq" id="WP_394484985.1">
    <property type="nucleotide sequence ID" value="NZ_JBIGHV010000017.1"/>
</dbReference>
<protein>
    <submittedName>
        <fullName evidence="10">Glycoside hydrolase family 5 protein</fullName>
        <ecNumber evidence="10">3.2.1.-</ecNumber>
    </submittedName>
</protein>
<keyword evidence="11" id="KW-1185">Reference proteome</keyword>
<feature type="domain" description="Glycoside hydrolase family 5" evidence="9">
    <location>
        <begin position="50"/>
        <end position="342"/>
    </location>
</feature>
<comment type="caution">
    <text evidence="10">The sequence shown here is derived from an EMBL/GenBank/DDBJ whole genome shotgun (WGS) entry which is preliminary data.</text>
</comment>
<gene>
    <name evidence="10" type="ORF">ACG00Y_28435</name>
</gene>
<accession>A0ABW7FB67</accession>
<evidence type="ECO:0000256" key="3">
    <source>
        <dbReference type="ARBA" id="ARBA00023001"/>
    </source>
</evidence>
<evidence type="ECO:0000256" key="8">
    <source>
        <dbReference type="SAM" id="SignalP"/>
    </source>
</evidence>
<proteinExistence type="inferred from homology"/>